<dbReference type="EMBL" id="CP069024">
    <property type="protein sequence ID" value="QRC92921.1"/>
    <property type="molecule type" value="Genomic_DNA"/>
</dbReference>
<organism evidence="1 2">
    <name type="scientific">Phaeosphaeria nodorum (strain SN15 / ATCC MYA-4574 / FGSC 10173)</name>
    <name type="common">Glume blotch fungus</name>
    <name type="synonym">Parastagonospora nodorum</name>
    <dbReference type="NCBI Taxonomy" id="321614"/>
    <lineage>
        <taxon>Eukaryota</taxon>
        <taxon>Fungi</taxon>
        <taxon>Dikarya</taxon>
        <taxon>Ascomycota</taxon>
        <taxon>Pezizomycotina</taxon>
        <taxon>Dothideomycetes</taxon>
        <taxon>Pleosporomycetidae</taxon>
        <taxon>Pleosporales</taxon>
        <taxon>Pleosporineae</taxon>
        <taxon>Phaeosphaeriaceae</taxon>
        <taxon>Parastagonospora</taxon>
    </lineage>
</organism>
<name>A0A7U2ETQ5_PHANO</name>
<evidence type="ECO:0000313" key="1">
    <source>
        <dbReference type="EMBL" id="QRC92921.1"/>
    </source>
</evidence>
<protein>
    <submittedName>
        <fullName evidence="1">Uncharacterized protein</fullName>
    </submittedName>
</protein>
<gene>
    <name evidence="1" type="ORF">JI435_403180</name>
</gene>
<dbReference type="Proteomes" id="UP000663193">
    <property type="component" value="Chromosome 2"/>
</dbReference>
<reference evidence="2" key="1">
    <citation type="journal article" date="2021" name="BMC Genomics">
        <title>Chromosome-level genome assembly and manually-curated proteome of model necrotroph Parastagonospora nodorum Sn15 reveals a genome-wide trove of candidate effector homologs, and redundancy of virulence-related functions within an accessory chromosome.</title>
        <authorList>
            <person name="Bertazzoni S."/>
            <person name="Jones D.A.B."/>
            <person name="Phan H.T."/>
            <person name="Tan K.-C."/>
            <person name="Hane J.K."/>
        </authorList>
    </citation>
    <scope>NUCLEOTIDE SEQUENCE [LARGE SCALE GENOMIC DNA]</scope>
    <source>
        <strain evidence="2">SN15 / ATCC MYA-4574 / FGSC 10173)</strain>
    </source>
</reference>
<keyword evidence="2" id="KW-1185">Reference proteome</keyword>
<sequence>MVFAAFRTTRLRRDVLHHVKTQTRALTAGARQTSVGHGVPKSIYCSLDIRSRGEPNAAFLQWSVTTPIHLS</sequence>
<evidence type="ECO:0000313" key="2">
    <source>
        <dbReference type="Proteomes" id="UP000663193"/>
    </source>
</evidence>
<proteinExistence type="predicted"/>
<accession>A0A7U2ETQ5</accession>
<dbReference type="AlphaFoldDB" id="A0A7U2ETQ5"/>
<dbReference type="VEuPathDB" id="FungiDB:JI435_403180"/>